<evidence type="ECO:0000313" key="2">
    <source>
        <dbReference type="Proteomes" id="UP000824088"/>
    </source>
</evidence>
<organism evidence="1 2">
    <name type="scientific">Candidatus Limadaptatus stercorigallinarum</name>
    <dbReference type="NCBI Taxonomy" id="2840845"/>
    <lineage>
        <taxon>Bacteria</taxon>
        <taxon>Bacillati</taxon>
        <taxon>Bacillota</taxon>
        <taxon>Clostridia</taxon>
        <taxon>Eubacteriales</taxon>
        <taxon>Candidatus Limadaptatus</taxon>
    </lineage>
</organism>
<accession>A0A9D1L360</accession>
<name>A0A9D1L360_9FIRM</name>
<protein>
    <recommendedName>
        <fullName evidence="3">Cysteine-rich CPCC domain-containing protein</fullName>
    </recommendedName>
</protein>
<reference evidence="1" key="1">
    <citation type="submission" date="2020-10" db="EMBL/GenBank/DDBJ databases">
        <authorList>
            <person name="Gilroy R."/>
        </authorList>
    </citation>
    <scope>NUCLEOTIDE SEQUENCE</scope>
    <source>
        <strain evidence="1">1063</strain>
    </source>
</reference>
<evidence type="ECO:0000313" key="1">
    <source>
        <dbReference type="EMBL" id="HIU21578.1"/>
    </source>
</evidence>
<dbReference type="EMBL" id="DVMN01000090">
    <property type="protein sequence ID" value="HIU21578.1"/>
    <property type="molecule type" value="Genomic_DNA"/>
</dbReference>
<proteinExistence type="predicted"/>
<evidence type="ECO:0008006" key="3">
    <source>
        <dbReference type="Google" id="ProtNLM"/>
    </source>
</evidence>
<sequence>MNNTNSKIQAPCQVCGKNVLVDPYGNGFCENCGWVQNREYDKYPDDVRYPNIVAFNKAKRLFAEGKPLSPSFEDFIDGLKFYKEMQFDYDGKTYGVLIRDNDAVHFYLFHSIENYQIYPSVTAFHEKAHINGTPLSSLWSDVINAGYMLP</sequence>
<dbReference type="AlphaFoldDB" id="A0A9D1L360"/>
<reference evidence="1" key="2">
    <citation type="journal article" date="2021" name="PeerJ">
        <title>Extensive microbial diversity within the chicken gut microbiome revealed by metagenomics and culture.</title>
        <authorList>
            <person name="Gilroy R."/>
            <person name="Ravi A."/>
            <person name="Getino M."/>
            <person name="Pursley I."/>
            <person name="Horton D.L."/>
            <person name="Alikhan N.F."/>
            <person name="Baker D."/>
            <person name="Gharbi K."/>
            <person name="Hall N."/>
            <person name="Watson M."/>
            <person name="Adriaenssens E.M."/>
            <person name="Foster-Nyarko E."/>
            <person name="Jarju S."/>
            <person name="Secka A."/>
            <person name="Antonio M."/>
            <person name="Oren A."/>
            <person name="Chaudhuri R.R."/>
            <person name="La Ragione R."/>
            <person name="Hildebrand F."/>
            <person name="Pallen M.J."/>
        </authorList>
    </citation>
    <scope>NUCLEOTIDE SEQUENCE</scope>
    <source>
        <strain evidence="1">1063</strain>
    </source>
</reference>
<dbReference type="Proteomes" id="UP000824088">
    <property type="component" value="Unassembled WGS sequence"/>
</dbReference>
<gene>
    <name evidence="1" type="ORF">IAD51_05035</name>
</gene>
<comment type="caution">
    <text evidence="1">The sequence shown here is derived from an EMBL/GenBank/DDBJ whole genome shotgun (WGS) entry which is preliminary data.</text>
</comment>